<keyword evidence="2" id="KW-1185">Reference proteome</keyword>
<dbReference type="InterPro" id="IPR049757">
    <property type="entry name" value="T3SS_HrpP-like_C"/>
</dbReference>
<organism evidence="1 2">
    <name type="scientific">Pseudomonas emilianonis</name>
    <dbReference type="NCBI Taxonomy" id="2915812"/>
    <lineage>
        <taxon>Bacteria</taxon>
        <taxon>Pseudomonadati</taxon>
        <taxon>Pseudomonadota</taxon>
        <taxon>Gammaproteobacteria</taxon>
        <taxon>Pseudomonadales</taxon>
        <taxon>Pseudomonadaceae</taxon>
        <taxon>Pseudomonas</taxon>
    </lineage>
</organism>
<dbReference type="CDD" id="cd17468">
    <property type="entry name" value="T3SS_HrpP_C"/>
    <property type="match status" value="1"/>
</dbReference>
<name>A0ABT0ERC8_9PSED</name>
<comment type="caution">
    <text evidence="1">The sequence shown here is derived from an EMBL/GenBank/DDBJ whole genome shotgun (WGS) entry which is preliminary data.</text>
</comment>
<protein>
    <submittedName>
        <fullName evidence="1">Type III secretion system HrpP C-terminal domain-containing protein</fullName>
    </submittedName>
</protein>
<sequence length="152" mass="17091">MNPVSVIPPERLNLREFRLDRVPVIDALVPWEDRRLFAQLLNDDSHDAGQWPSLAGIKVSGDISLVDALSERLVSRIDGASQWPLTAVLYLPHLGRIDSRIGREQGAWTIELQAERESTTRWLSGVRQQSEQRLAESLARPVSLRLTHTAPA</sequence>
<accession>A0ABT0ERC8</accession>
<dbReference type="RefSeq" id="WP_247408402.1">
    <property type="nucleotide sequence ID" value="NZ_JAKNRV010000570.1"/>
</dbReference>
<proteinExistence type="predicted"/>
<dbReference type="Proteomes" id="UP001317085">
    <property type="component" value="Unassembled WGS sequence"/>
</dbReference>
<dbReference type="EMBL" id="JAKNRV010000570">
    <property type="protein sequence ID" value="MCK1788285.1"/>
    <property type="molecule type" value="Genomic_DNA"/>
</dbReference>
<reference evidence="1 2" key="1">
    <citation type="submission" date="2022-02" db="EMBL/GenBank/DDBJ databases">
        <title>Comparative genomics of the first Antarctic Pseudomonas spp. capable of biotransforming 2,4,6-Trinitrotoluene.</title>
        <authorList>
            <person name="Cabrera M.A."/>
            <person name="Marquez S.L."/>
            <person name="Perez-Donoso J.M."/>
        </authorList>
    </citation>
    <scope>NUCLEOTIDE SEQUENCE [LARGE SCALE GENOMIC DNA]</scope>
    <source>
        <strain evidence="1 2">TNT11</strain>
    </source>
</reference>
<evidence type="ECO:0000313" key="1">
    <source>
        <dbReference type="EMBL" id="MCK1788285.1"/>
    </source>
</evidence>
<evidence type="ECO:0000313" key="2">
    <source>
        <dbReference type="Proteomes" id="UP001317085"/>
    </source>
</evidence>
<gene>
    <name evidence="1" type="ORF">L9Z73_29435</name>
</gene>